<protein>
    <submittedName>
        <fullName evidence="1">NRDE family protein</fullName>
    </submittedName>
</protein>
<proteinExistence type="predicted"/>
<dbReference type="AlphaFoldDB" id="A0A9E7N9N4"/>
<dbReference type="EMBL" id="CP100355">
    <property type="protein sequence ID" value="UTF53044.1"/>
    <property type="molecule type" value="Genomic_DNA"/>
</dbReference>
<dbReference type="Gene3D" id="3.60.60.10">
    <property type="entry name" value="Penicillin V Acylase, Chain A"/>
    <property type="match status" value="1"/>
</dbReference>
<dbReference type="PANTHER" id="PTHR17985">
    <property type="entry name" value="SER/THR-RICH PROTEIN T10 IN DGCR REGION"/>
    <property type="match status" value="1"/>
</dbReference>
<organism evidence="1 2">
    <name type="scientific">Natronosalvus rutilus</name>
    <dbReference type="NCBI Taxonomy" id="2953753"/>
    <lineage>
        <taxon>Archaea</taxon>
        <taxon>Methanobacteriati</taxon>
        <taxon>Methanobacteriota</taxon>
        <taxon>Stenosarchaea group</taxon>
        <taxon>Halobacteria</taxon>
        <taxon>Halobacteriales</taxon>
        <taxon>Natrialbaceae</taxon>
        <taxon>Natronosalvus</taxon>
    </lineage>
</organism>
<dbReference type="PANTHER" id="PTHR17985:SF8">
    <property type="entry name" value="TRANSPORT AND GOLGI ORGANIZATION PROTEIN 2 HOMOLOG"/>
    <property type="match status" value="1"/>
</dbReference>
<dbReference type="Proteomes" id="UP001056855">
    <property type="component" value="Chromosome"/>
</dbReference>
<dbReference type="InterPro" id="IPR008551">
    <property type="entry name" value="TANGO2"/>
</dbReference>
<keyword evidence="2" id="KW-1185">Reference proteome</keyword>
<sequence>MCTLTLAWQVFEEAPVVVAANRDEGLERPSDSPDLYATDPLVVAPRDAEAGGTWIGFNDHDLFVGITNRWTDADLAGERSRGRLVADALSRPSAHEARTFVAEAVDAVEFAGFSLVVADRDDAFVLEWDGRLRTTTLEPGIHVVVNVGFDETFEIPHGRADAATTQAENARRVQRELSGAVAGLVSDADETSLNDGVQSSDADPIRTPALEWLGRARTVLGDHEYGVCVHGDGYGTRSSSLIVLGDRRGYAFADGPPCRTPYRDVEVDAGGRLERPLEALATNLTDREGHI</sequence>
<dbReference type="Pfam" id="PF05742">
    <property type="entry name" value="TANGO2"/>
    <property type="match status" value="1"/>
</dbReference>
<evidence type="ECO:0000313" key="1">
    <source>
        <dbReference type="EMBL" id="UTF53044.1"/>
    </source>
</evidence>
<dbReference type="KEGG" id="sawl:NGM29_14875"/>
<gene>
    <name evidence="1" type="ORF">NGM29_14875</name>
</gene>
<reference evidence="1" key="1">
    <citation type="submission" date="2022-06" db="EMBL/GenBank/DDBJ databases">
        <title>Diverse halophilic archaea isolated from saline environments.</title>
        <authorList>
            <person name="Cui H.-L."/>
        </authorList>
    </citation>
    <scope>NUCLEOTIDE SEQUENCE</scope>
    <source>
        <strain evidence="1">WLHS1</strain>
    </source>
</reference>
<evidence type="ECO:0000313" key="2">
    <source>
        <dbReference type="Proteomes" id="UP001056855"/>
    </source>
</evidence>
<accession>A0A9E7N9N4</accession>
<dbReference type="GeneID" id="73291355"/>
<name>A0A9E7N9N4_9EURY</name>
<dbReference type="RefSeq" id="WP_254157175.1">
    <property type="nucleotide sequence ID" value="NZ_CP100355.1"/>
</dbReference>